<reference evidence="3 4" key="1">
    <citation type="journal article" date="2020" name="Genomics">
        <title>Complete, high-quality genomes from long-read metagenomic sequencing of two wolf lichen thalli reveals enigmatic genome architecture.</title>
        <authorList>
            <person name="McKenzie S.K."/>
            <person name="Walston R.F."/>
            <person name="Allen J.L."/>
        </authorList>
    </citation>
    <scope>NUCLEOTIDE SEQUENCE [LARGE SCALE GENOMIC DNA]</scope>
    <source>
        <strain evidence="3">WasteWater1</strain>
    </source>
</reference>
<proteinExistence type="predicted"/>
<evidence type="ECO:0000256" key="1">
    <source>
        <dbReference type="SAM" id="MobiDB-lite"/>
    </source>
</evidence>
<keyword evidence="4" id="KW-1185">Reference proteome</keyword>
<name>A0A8H6FC69_9LECA</name>
<dbReference type="EMBL" id="JACCJB010000012">
    <property type="protein sequence ID" value="KAF6222439.1"/>
    <property type="molecule type" value="Genomic_DNA"/>
</dbReference>
<sequence>MDFAVSYLVLLLANIGAAVYIHIEDGHCVDLYDPKNMVGGFPAAIPICGISLASACGTSDDGAPEALNPYDCKDCDTVTIFDGFKYSKQMATGEPTCKGVFPFPEDYGDVYYNSDGYLYDAFGNQIGDASCDEAVDWGGQFQNPWNSKGDGTHQPSTTPCPTSASPPAPSASCYHGADPDACPDQYDPGWCYCNNEAALYPTMAGNDPCGYTVMPTITTTSPICTAT</sequence>
<dbReference type="Proteomes" id="UP000593566">
    <property type="component" value="Unassembled WGS sequence"/>
</dbReference>
<feature type="chain" id="PRO_5034200969" evidence="2">
    <location>
        <begin position="19"/>
        <end position="227"/>
    </location>
</feature>
<organism evidence="3 4">
    <name type="scientific">Letharia lupina</name>
    <dbReference type="NCBI Taxonomy" id="560253"/>
    <lineage>
        <taxon>Eukaryota</taxon>
        <taxon>Fungi</taxon>
        <taxon>Dikarya</taxon>
        <taxon>Ascomycota</taxon>
        <taxon>Pezizomycotina</taxon>
        <taxon>Lecanoromycetes</taxon>
        <taxon>OSLEUM clade</taxon>
        <taxon>Lecanoromycetidae</taxon>
        <taxon>Lecanorales</taxon>
        <taxon>Lecanorineae</taxon>
        <taxon>Parmeliaceae</taxon>
        <taxon>Letharia</taxon>
    </lineage>
</organism>
<evidence type="ECO:0000313" key="4">
    <source>
        <dbReference type="Proteomes" id="UP000593566"/>
    </source>
</evidence>
<protein>
    <submittedName>
        <fullName evidence="3">Uncharacterized protein</fullName>
    </submittedName>
</protein>
<dbReference type="RefSeq" id="XP_037151874.1">
    <property type="nucleotide sequence ID" value="XM_037292455.1"/>
</dbReference>
<feature type="signal peptide" evidence="2">
    <location>
        <begin position="1"/>
        <end position="18"/>
    </location>
</feature>
<dbReference type="GeneID" id="59329941"/>
<evidence type="ECO:0000313" key="3">
    <source>
        <dbReference type="EMBL" id="KAF6222439.1"/>
    </source>
</evidence>
<evidence type="ECO:0000256" key="2">
    <source>
        <dbReference type="SAM" id="SignalP"/>
    </source>
</evidence>
<comment type="caution">
    <text evidence="3">The sequence shown here is derived from an EMBL/GenBank/DDBJ whole genome shotgun (WGS) entry which is preliminary data.</text>
</comment>
<feature type="region of interest" description="Disordered" evidence="1">
    <location>
        <begin position="142"/>
        <end position="163"/>
    </location>
</feature>
<gene>
    <name evidence="3" type="ORF">HO133_001525</name>
</gene>
<keyword evidence="2" id="KW-0732">Signal</keyword>
<dbReference type="AlphaFoldDB" id="A0A8H6FC69"/>
<accession>A0A8H6FC69</accession>